<dbReference type="InterPro" id="IPR039537">
    <property type="entry name" value="Retrotran_Ty1/copia-like"/>
</dbReference>
<evidence type="ECO:0000256" key="16">
    <source>
        <dbReference type="PROSITE-ProRule" id="PRU00047"/>
    </source>
</evidence>
<dbReference type="Pfam" id="PF00665">
    <property type="entry name" value="rve"/>
    <property type="match status" value="1"/>
</dbReference>
<evidence type="ECO:0000256" key="10">
    <source>
        <dbReference type="ARBA" id="ARBA00022842"/>
    </source>
</evidence>
<evidence type="ECO:0000259" key="18">
    <source>
        <dbReference type="PROSITE" id="PS50994"/>
    </source>
</evidence>
<evidence type="ECO:0000313" key="20">
    <source>
        <dbReference type="Proteomes" id="UP001162060"/>
    </source>
</evidence>
<dbReference type="SUPFAM" id="SSF57756">
    <property type="entry name" value="Retrovirus zinc finger-like domains"/>
    <property type="match status" value="1"/>
</dbReference>
<keyword evidence="11" id="KW-0229">DNA integration</keyword>
<evidence type="ECO:0000256" key="8">
    <source>
        <dbReference type="ARBA" id="ARBA00022801"/>
    </source>
</evidence>
<sequence length="500" mass="56599">MRRQLHEIKMQKGDSVMYYFLKFDEICMSMQAIGDEIVQDERIVILPESLSEEYDQIVKIIENMKGMDLFQAKEMLRREYEGIARMEKSEIALKATRRFKSKSFQSKESRNKFTGTCFICGKHGHKKQDCWKNSDKKKSSEQAFTVGEQCSDGWLLDSGASSHMCPFQDDFAEIRPLNESVGVSIAIGQTIMADGVGKIRVLLKKKKLIRNEDLSYVPDPDLRLLSIPALSAKGLHATFRNKTCEIRNDQKLVTQVTQMGKLFVIEYDTIESASVSKEVGGGAKPVGPSMLHTRLGLLPMKAIKNLGKCVEGLTMEDSSVMDVDQDEISEVCVTERLSVKPFPKSTYGEVKTTSLIQVIHGDVLGPIKTKSQGGARFVVTFLDDCSGYVVAYYIPHKSNVVDKFIKYKSMMENQLNNKIKCIRTDNGGEYINNRFTENCRKAGIVHQATVPYSPQQNGIAERLNLTLNERARSFFNYMQVEKKWWAEAIITAVFVTNRFT</sequence>
<dbReference type="PROSITE" id="PS50994">
    <property type="entry name" value="INTEGRASE"/>
    <property type="match status" value="1"/>
</dbReference>
<keyword evidence="16" id="KW-0863">Zinc-finger</keyword>
<keyword evidence="16" id="KW-0862">Zinc</keyword>
<accession>A0AAV1V209</accession>
<keyword evidence="13" id="KW-0239">DNA-directed DNA polymerase</keyword>
<keyword evidence="15" id="KW-0233">DNA recombination</keyword>
<dbReference type="Pfam" id="PF22936">
    <property type="entry name" value="Pol_BBD"/>
    <property type="match status" value="1"/>
</dbReference>
<evidence type="ECO:0000259" key="17">
    <source>
        <dbReference type="PROSITE" id="PS50158"/>
    </source>
</evidence>
<keyword evidence="9" id="KW-0067">ATP-binding</keyword>
<keyword evidence="8" id="KW-0378">Hydrolase</keyword>
<dbReference type="Proteomes" id="UP001162060">
    <property type="component" value="Unassembled WGS sequence"/>
</dbReference>
<dbReference type="GO" id="GO:0006310">
    <property type="term" value="P:DNA recombination"/>
    <property type="evidence" value="ECO:0007669"/>
    <property type="project" value="UniProtKB-KW"/>
</dbReference>
<dbReference type="PANTHER" id="PTHR42648">
    <property type="entry name" value="TRANSPOSASE, PUTATIVE-RELATED"/>
    <property type="match status" value="1"/>
</dbReference>
<feature type="domain" description="CCHC-type" evidence="17">
    <location>
        <begin position="117"/>
        <end position="130"/>
    </location>
</feature>
<dbReference type="GO" id="GO:0004519">
    <property type="term" value="F:endonuclease activity"/>
    <property type="evidence" value="ECO:0007669"/>
    <property type="project" value="UniProtKB-KW"/>
</dbReference>
<keyword evidence="13" id="KW-0548">Nucleotidyltransferase</keyword>
<keyword evidence="10" id="KW-0460">Magnesium</keyword>
<keyword evidence="14" id="KW-0917">Virion maturation</keyword>
<evidence type="ECO:0000256" key="4">
    <source>
        <dbReference type="ARBA" id="ARBA00022722"/>
    </source>
</evidence>
<dbReference type="InterPro" id="IPR036397">
    <property type="entry name" value="RNaseH_sf"/>
</dbReference>
<gene>
    <name evidence="19" type="ORF">PM001_LOCUS25945</name>
</gene>
<dbReference type="GO" id="GO:0003887">
    <property type="term" value="F:DNA-directed DNA polymerase activity"/>
    <property type="evidence" value="ECO:0007669"/>
    <property type="project" value="UniProtKB-KW"/>
</dbReference>
<keyword evidence="4" id="KW-0540">Nuclease</keyword>
<dbReference type="GO" id="GO:0003676">
    <property type="term" value="F:nucleic acid binding"/>
    <property type="evidence" value="ECO:0007669"/>
    <property type="project" value="InterPro"/>
</dbReference>
<keyword evidence="13" id="KW-0808">Transferase</keyword>
<dbReference type="InterPro" id="IPR036875">
    <property type="entry name" value="Znf_CCHC_sf"/>
</dbReference>
<protein>
    <recommendedName>
        <fullName evidence="21">Polyprotein</fullName>
    </recommendedName>
</protein>
<organism evidence="19 20">
    <name type="scientific">Peronospora matthiolae</name>
    <dbReference type="NCBI Taxonomy" id="2874970"/>
    <lineage>
        <taxon>Eukaryota</taxon>
        <taxon>Sar</taxon>
        <taxon>Stramenopiles</taxon>
        <taxon>Oomycota</taxon>
        <taxon>Peronosporomycetes</taxon>
        <taxon>Peronosporales</taxon>
        <taxon>Peronosporaceae</taxon>
        <taxon>Peronospora</taxon>
    </lineage>
</organism>
<dbReference type="InterPro" id="IPR001584">
    <property type="entry name" value="Integrase_cat-core"/>
</dbReference>
<keyword evidence="12" id="KW-0695">RNA-directed DNA polymerase</keyword>
<dbReference type="SUPFAM" id="SSF53098">
    <property type="entry name" value="Ribonuclease H-like"/>
    <property type="match status" value="1"/>
</dbReference>
<comment type="function">
    <text evidence="1">The aspartyl protease (PR) mediates the proteolytic cleavages of the Gag and Gag-Pol polyproteins after assembly of the VLP.</text>
</comment>
<comment type="caution">
    <text evidence="19">The sequence shown here is derived from an EMBL/GenBank/DDBJ whole genome shotgun (WGS) entry which is preliminary data.</text>
</comment>
<dbReference type="GO" id="GO:0015074">
    <property type="term" value="P:DNA integration"/>
    <property type="evidence" value="ECO:0007669"/>
    <property type="project" value="UniProtKB-KW"/>
</dbReference>
<dbReference type="InterPro" id="IPR001878">
    <property type="entry name" value="Znf_CCHC"/>
</dbReference>
<keyword evidence="2" id="KW-1188">Viral release from host cell</keyword>
<dbReference type="GO" id="GO:0005524">
    <property type="term" value="F:ATP binding"/>
    <property type="evidence" value="ECO:0007669"/>
    <property type="project" value="UniProtKB-KW"/>
</dbReference>
<dbReference type="AlphaFoldDB" id="A0AAV1V209"/>
<dbReference type="PANTHER" id="PTHR42648:SF11">
    <property type="entry name" value="TRANSPOSON TY4-P GAG-POL POLYPROTEIN"/>
    <property type="match status" value="1"/>
</dbReference>
<evidence type="ECO:0000256" key="7">
    <source>
        <dbReference type="ARBA" id="ARBA00022759"/>
    </source>
</evidence>
<dbReference type="GO" id="GO:0008233">
    <property type="term" value="F:peptidase activity"/>
    <property type="evidence" value="ECO:0007669"/>
    <property type="project" value="UniProtKB-KW"/>
</dbReference>
<dbReference type="GO" id="GO:0006508">
    <property type="term" value="P:proteolysis"/>
    <property type="evidence" value="ECO:0007669"/>
    <property type="project" value="UniProtKB-KW"/>
</dbReference>
<reference evidence="19" key="1">
    <citation type="submission" date="2024-01" db="EMBL/GenBank/DDBJ databases">
        <authorList>
            <person name="Webb A."/>
        </authorList>
    </citation>
    <scope>NUCLEOTIDE SEQUENCE</scope>
    <source>
        <strain evidence="19">Pm1</strain>
    </source>
</reference>
<dbReference type="Gene3D" id="3.30.420.10">
    <property type="entry name" value="Ribonuclease H-like superfamily/Ribonuclease H"/>
    <property type="match status" value="1"/>
</dbReference>
<feature type="domain" description="Integrase catalytic" evidence="18">
    <location>
        <begin position="339"/>
        <end position="500"/>
    </location>
</feature>
<dbReference type="InterPro" id="IPR012337">
    <property type="entry name" value="RNaseH-like_sf"/>
</dbReference>
<evidence type="ECO:0000256" key="12">
    <source>
        <dbReference type="ARBA" id="ARBA00022918"/>
    </source>
</evidence>
<proteinExistence type="predicted"/>
<dbReference type="GO" id="GO:0008270">
    <property type="term" value="F:zinc ion binding"/>
    <property type="evidence" value="ECO:0007669"/>
    <property type="project" value="UniProtKB-KW"/>
</dbReference>
<evidence type="ECO:0000256" key="11">
    <source>
        <dbReference type="ARBA" id="ARBA00022908"/>
    </source>
</evidence>
<evidence type="ECO:0000313" key="19">
    <source>
        <dbReference type="EMBL" id="CAK7940795.1"/>
    </source>
</evidence>
<dbReference type="GO" id="GO:0003964">
    <property type="term" value="F:RNA-directed DNA polymerase activity"/>
    <property type="evidence" value="ECO:0007669"/>
    <property type="project" value="UniProtKB-KW"/>
</dbReference>
<evidence type="ECO:0000256" key="1">
    <source>
        <dbReference type="ARBA" id="ARBA00002180"/>
    </source>
</evidence>
<evidence type="ECO:0000256" key="9">
    <source>
        <dbReference type="ARBA" id="ARBA00022840"/>
    </source>
</evidence>
<dbReference type="InterPro" id="IPR054722">
    <property type="entry name" value="PolX-like_BBD"/>
</dbReference>
<keyword evidence="5" id="KW-0479">Metal-binding</keyword>
<name>A0AAV1V209_9STRA</name>
<keyword evidence="7" id="KW-0255">Endonuclease</keyword>
<dbReference type="EMBL" id="CAKLBY020000259">
    <property type="protein sequence ID" value="CAK7940795.1"/>
    <property type="molecule type" value="Genomic_DNA"/>
</dbReference>
<dbReference type="Pfam" id="PF14223">
    <property type="entry name" value="Retrotran_gag_2"/>
    <property type="match status" value="1"/>
</dbReference>
<evidence type="ECO:0000256" key="5">
    <source>
        <dbReference type="ARBA" id="ARBA00022723"/>
    </source>
</evidence>
<dbReference type="PROSITE" id="PS50158">
    <property type="entry name" value="ZF_CCHC"/>
    <property type="match status" value="1"/>
</dbReference>
<evidence type="ECO:0000256" key="14">
    <source>
        <dbReference type="ARBA" id="ARBA00023113"/>
    </source>
</evidence>
<keyword evidence="3" id="KW-0645">Protease</keyword>
<evidence type="ECO:0008006" key="21">
    <source>
        <dbReference type="Google" id="ProtNLM"/>
    </source>
</evidence>
<evidence type="ECO:0000256" key="15">
    <source>
        <dbReference type="ARBA" id="ARBA00023172"/>
    </source>
</evidence>
<evidence type="ECO:0000256" key="3">
    <source>
        <dbReference type="ARBA" id="ARBA00022670"/>
    </source>
</evidence>
<evidence type="ECO:0000256" key="13">
    <source>
        <dbReference type="ARBA" id="ARBA00022932"/>
    </source>
</evidence>
<keyword evidence="6" id="KW-0547">Nucleotide-binding</keyword>
<evidence type="ECO:0000256" key="2">
    <source>
        <dbReference type="ARBA" id="ARBA00022612"/>
    </source>
</evidence>
<evidence type="ECO:0000256" key="6">
    <source>
        <dbReference type="ARBA" id="ARBA00022741"/>
    </source>
</evidence>